<evidence type="ECO:0000256" key="3">
    <source>
        <dbReference type="ARBA" id="ARBA00022597"/>
    </source>
</evidence>
<dbReference type="PANTHER" id="PTHR45008">
    <property type="entry name" value="PTS SYSTEM GLUCOSE-SPECIFIC EIIA COMPONENT"/>
    <property type="match status" value="1"/>
</dbReference>
<dbReference type="PROSITE" id="PS00371">
    <property type="entry name" value="PTS_EIIA_TYPE_1_HIS"/>
    <property type="match status" value="1"/>
</dbReference>
<evidence type="ECO:0000256" key="1">
    <source>
        <dbReference type="ARBA" id="ARBA00004496"/>
    </source>
</evidence>
<dbReference type="InterPro" id="IPR050890">
    <property type="entry name" value="PTS_EIIA_component"/>
</dbReference>
<keyword evidence="9" id="KW-1185">Reference proteome</keyword>
<comment type="caution">
    <text evidence="8">The sequence shown here is derived from an EMBL/GenBank/DDBJ whole genome shotgun (WGS) entry which is preliminary data.</text>
</comment>
<dbReference type="NCBIfam" id="TIGR00830">
    <property type="entry name" value="PTBA"/>
    <property type="match status" value="1"/>
</dbReference>
<keyword evidence="6" id="KW-0418">Kinase</keyword>
<accession>A0A419TC23</accession>
<feature type="domain" description="PTS EIIA type-1" evidence="7">
    <location>
        <begin position="33"/>
        <end position="137"/>
    </location>
</feature>
<dbReference type="PANTHER" id="PTHR45008:SF1">
    <property type="entry name" value="PTS SYSTEM GLUCOSE-SPECIFIC EIIA COMPONENT"/>
    <property type="match status" value="1"/>
</dbReference>
<organism evidence="8 9">
    <name type="scientific">Lacrimispora algidixylanolytica</name>
    <dbReference type="NCBI Taxonomy" id="94868"/>
    <lineage>
        <taxon>Bacteria</taxon>
        <taxon>Bacillati</taxon>
        <taxon>Bacillota</taxon>
        <taxon>Clostridia</taxon>
        <taxon>Lachnospirales</taxon>
        <taxon>Lachnospiraceae</taxon>
        <taxon>Lacrimispora</taxon>
    </lineage>
</organism>
<evidence type="ECO:0000313" key="8">
    <source>
        <dbReference type="EMBL" id="RKD35039.1"/>
    </source>
</evidence>
<dbReference type="FunFam" id="2.70.70.10:FF:000001">
    <property type="entry name" value="PTS system glucose-specific IIA component"/>
    <property type="match status" value="1"/>
</dbReference>
<dbReference type="EMBL" id="MCIA01000001">
    <property type="protein sequence ID" value="RKD35039.1"/>
    <property type="molecule type" value="Genomic_DNA"/>
</dbReference>
<keyword evidence="3 8" id="KW-0762">Sugar transport</keyword>
<dbReference type="AlphaFoldDB" id="A0A419TC23"/>
<dbReference type="GO" id="GO:0005737">
    <property type="term" value="C:cytoplasm"/>
    <property type="evidence" value="ECO:0007669"/>
    <property type="project" value="UniProtKB-SubCell"/>
</dbReference>
<name>A0A419TC23_9FIRM</name>
<comment type="subcellular location">
    <subcellularLocation>
        <location evidence="1">Cytoplasm</location>
    </subcellularLocation>
</comment>
<evidence type="ECO:0000259" key="7">
    <source>
        <dbReference type="PROSITE" id="PS51093"/>
    </source>
</evidence>
<dbReference type="SUPFAM" id="SSF51261">
    <property type="entry name" value="Duplicated hybrid motif"/>
    <property type="match status" value="1"/>
</dbReference>
<dbReference type="GO" id="GO:0009401">
    <property type="term" value="P:phosphoenolpyruvate-dependent sugar phosphotransferase system"/>
    <property type="evidence" value="ECO:0007669"/>
    <property type="project" value="UniProtKB-KW"/>
</dbReference>
<keyword evidence="4" id="KW-0808">Transferase</keyword>
<dbReference type="RefSeq" id="WP_120194978.1">
    <property type="nucleotide sequence ID" value="NZ_MCIA01000001.1"/>
</dbReference>
<gene>
    <name evidence="8" type="ORF">BET01_01420</name>
</gene>
<proteinExistence type="predicted"/>
<evidence type="ECO:0000256" key="2">
    <source>
        <dbReference type="ARBA" id="ARBA00022448"/>
    </source>
</evidence>
<dbReference type="OrthoDB" id="92465at2"/>
<evidence type="ECO:0000256" key="6">
    <source>
        <dbReference type="ARBA" id="ARBA00022777"/>
    </source>
</evidence>
<dbReference type="Gene3D" id="2.70.70.10">
    <property type="entry name" value="Glucose Permease (Domain IIA)"/>
    <property type="match status" value="1"/>
</dbReference>
<sequence>MGLFDKLAKKFSNTTTVYVPIPGEVISLKDIADGVFSEGILGQGVGIKPKDGLVYAPFDGKVVQIADTKHAICIQNSAGVQLMIHVGLDTVNMQGNGFEQQVQLGDTVTGGQQIMTFSMDEIKKAGYPTTAVVVILNSNEYSSIEIIGDGEVTKADKLIQVS</sequence>
<evidence type="ECO:0000313" key="9">
    <source>
        <dbReference type="Proteomes" id="UP000284277"/>
    </source>
</evidence>
<dbReference type="InterPro" id="IPR011055">
    <property type="entry name" value="Dup_hybrid_motif"/>
</dbReference>
<protein>
    <submittedName>
        <fullName evidence="8">PTS glucose transporter subunit IIA</fullName>
    </submittedName>
</protein>
<dbReference type="GO" id="GO:0016301">
    <property type="term" value="F:kinase activity"/>
    <property type="evidence" value="ECO:0007669"/>
    <property type="project" value="UniProtKB-KW"/>
</dbReference>
<reference evidence="8 9" key="1">
    <citation type="submission" date="2016-08" db="EMBL/GenBank/DDBJ databases">
        <title>A new outlook on sporulation: Clostridium algidixylanolyticum.</title>
        <authorList>
            <person name="Poppleton D.I."/>
            <person name="Gribaldo S."/>
        </authorList>
    </citation>
    <scope>NUCLEOTIDE SEQUENCE [LARGE SCALE GENOMIC DNA]</scope>
    <source>
        <strain evidence="8 9">SPL73</strain>
    </source>
</reference>
<dbReference type="Pfam" id="PF00358">
    <property type="entry name" value="PTS_EIIA_1"/>
    <property type="match status" value="1"/>
</dbReference>
<keyword evidence="2" id="KW-0813">Transport</keyword>
<dbReference type="Proteomes" id="UP000284277">
    <property type="component" value="Unassembled WGS sequence"/>
</dbReference>
<evidence type="ECO:0000256" key="4">
    <source>
        <dbReference type="ARBA" id="ARBA00022679"/>
    </source>
</evidence>
<evidence type="ECO:0000256" key="5">
    <source>
        <dbReference type="ARBA" id="ARBA00022683"/>
    </source>
</evidence>
<dbReference type="PROSITE" id="PS51093">
    <property type="entry name" value="PTS_EIIA_TYPE_1"/>
    <property type="match status" value="1"/>
</dbReference>
<dbReference type="InterPro" id="IPR001127">
    <property type="entry name" value="PTS_EIIA_1_perm"/>
</dbReference>
<keyword evidence="5" id="KW-0598">Phosphotransferase system</keyword>